<protein>
    <submittedName>
        <fullName evidence="4">Uncharacterized protein</fullName>
    </submittedName>
</protein>
<feature type="region of interest" description="Disordered" evidence="1">
    <location>
        <begin position="898"/>
        <end position="957"/>
    </location>
</feature>
<gene>
    <name evidence="4" type="ORF">RS030_4652</name>
</gene>
<dbReference type="AlphaFoldDB" id="A0AAV9XV07"/>
<feature type="compositionally biased region" description="Basic and acidic residues" evidence="1">
    <location>
        <begin position="911"/>
        <end position="941"/>
    </location>
</feature>
<evidence type="ECO:0000313" key="5">
    <source>
        <dbReference type="Proteomes" id="UP001311799"/>
    </source>
</evidence>
<proteinExistence type="predicted"/>
<keyword evidence="2" id="KW-0472">Membrane</keyword>
<sequence>MKVCSSKNILLFLLFFSLNVFTLFCDGTGIDIDGDECINHEFVFPWGGDYLEACLAFGCRRVRDHKSWYRFWNRKPEYLHVNANGNEQVTQCIDCEGFIKKGPLFGGMLICTPAEMGGNLSTPKGWVSLATGSLRISEVIKKKSSLKLIPNNWRINRDSKELNLDLSKCSSSGEESITTLSIIVTVTNILNDDSKLPKYRKKLRLFSEDINVRIKTLNYDREESFENDFIEDTEDEIQYDNTNEYTLFDNSKFSFNQGETIVPSKKQLKTKKKIFSGAERLPRAWKLSRGQTSIYSSSDVVDVGVAQELHPNELVQVILTCNNKFMDCHIQDFVSCFNIMCKSITKDELIRRTALKKAKQFISDSIAKGETKPIVTIPQFQSGIHQIGANIQPLNQLRFKQSDIVGGTNPVSPGITHIPVVAGISGNMGEKRVGFESDMGRPMVNILSQNGFNLRFNGIGIPPVPNNFPVIDKPDNLICGYKQQNNSSQVNLSNGIANKITNYTLTFPTSSFGSIQHQNLVNYPDESEESQEVDDILLPTNTNTISNGLVLGRNTFINGNQLNTPSVNIIKCTKPVAKIIKPIASGILITGNTGGNIYRCSGTDIKNTTSPDTHLNISNPNILNVVPINSINNGKVLKTENCIKAVPIEATNLQIPVKTKSRADRVKELKIIGLKKQEPKVIEVVRKGVIDVPVSEPKIILIKKEQDENANLVEIKADKYKTPIKIEKVLIKDDVKHPENLLYGTSRIVIPKKADKGKIVIGEVLRNDTEFLSIKEPRKIILLDNGRKAHPRRNKDIFIDRVLLQKYIPPELDVPKRKHKKILLVKDRKTGIESESESEVFEITDNIPRRVDELYMLDKDSHKRRKGRRIKEYTSYSPSEDSYSTIILKKVDEPDNVGIDELSSKSNFDNTRLESRREQRNSETEDKHIDYNREPSEEKSSDYSPSESQKEKNHISTKTNLETKKIGKSILGYSIFTAITLFIFFIFIRLFLL</sequence>
<feature type="signal peptide" evidence="3">
    <location>
        <begin position="1"/>
        <end position="27"/>
    </location>
</feature>
<keyword evidence="2" id="KW-1133">Transmembrane helix</keyword>
<keyword evidence="5" id="KW-1185">Reference proteome</keyword>
<accession>A0AAV9XV07</accession>
<evidence type="ECO:0000256" key="2">
    <source>
        <dbReference type="SAM" id="Phobius"/>
    </source>
</evidence>
<comment type="caution">
    <text evidence="4">The sequence shown here is derived from an EMBL/GenBank/DDBJ whole genome shotgun (WGS) entry which is preliminary data.</text>
</comment>
<name>A0AAV9XV07_9CRYT</name>
<reference evidence="4 5" key="1">
    <citation type="submission" date="2023-10" db="EMBL/GenBank/DDBJ databases">
        <title>Comparative genomics analysis reveals potential genetic determinants of host preference in Cryptosporidium xiaoi.</title>
        <authorList>
            <person name="Xiao L."/>
            <person name="Li J."/>
        </authorList>
    </citation>
    <scope>NUCLEOTIDE SEQUENCE [LARGE SCALE GENOMIC DNA]</scope>
    <source>
        <strain evidence="4 5">52996</strain>
    </source>
</reference>
<dbReference type="EMBL" id="JAWDEY010000032">
    <property type="protein sequence ID" value="KAK6588437.1"/>
    <property type="molecule type" value="Genomic_DNA"/>
</dbReference>
<evidence type="ECO:0000256" key="3">
    <source>
        <dbReference type="SAM" id="SignalP"/>
    </source>
</evidence>
<keyword evidence="2" id="KW-0812">Transmembrane</keyword>
<evidence type="ECO:0000256" key="1">
    <source>
        <dbReference type="SAM" id="MobiDB-lite"/>
    </source>
</evidence>
<dbReference type="Proteomes" id="UP001311799">
    <property type="component" value="Unassembled WGS sequence"/>
</dbReference>
<organism evidence="4 5">
    <name type="scientific">Cryptosporidium xiaoi</name>
    <dbReference type="NCBI Taxonomy" id="659607"/>
    <lineage>
        <taxon>Eukaryota</taxon>
        <taxon>Sar</taxon>
        <taxon>Alveolata</taxon>
        <taxon>Apicomplexa</taxon>
        <taxon>Conoidasida</taxon>
        <taxon>Coccidia</taxon>
        <taxon>Eucoccidiorida</taxon>
        <taxon>Eimeriorina</taxon>
        <taxon>Cryptosporidiidae</taxon>
        <taxon>Cryptosporidium</taxon>
    </lineage>
</organism>
<evidence type="ECO:0000313" key="4">
    <source>
        <dbReference type="EMBL" id="KAK6588437.1"/>
    </source>
</evidence>
<feature type="transmembrane region" description="Helical" evidence="2">
    <location>
        <begin position="970"/>
        <end position="992"/>
    </location>
</feature>
<keyword evidence="3" id="KW-0732">Signal</keyword>
<feature type="chain" id="PRO_5043979147" evidence="3">
    <location>
        <begin position="28"/>
        <end position="993"/>
    </location>
</feature>